<sequence>MSEPTSSEGGLSRRAFLATGAAAGGLVLVGVAAPWATGSHEEHDGQGEPPPRFFTDAERVTVAAIVERLVPGSAGDPGAREAGVVDYIDRKLGAGGFAEPTFIDGPFVEVVEEGSTATPSGPLVVARSELYRYGYQSEGTPQRTYREGLEALDRFAQSQFDGPFHQLGEDDRDALLTVLDDIQQTSEGGDDQGTGASNEATGPEGGGEREGAARDAFGELSPGQFFSTLHADTMEGMFSDPSYGGNQDMVGWTLIGFPGPQRSYSPGEMLGGTRKRPQPHDHLPPMNPDRPDDAAREALEQARRGVKDG</sequence>
<keyword evidence="3" id="KW-1185">Reference proteome</keyword>
<feature type="compositionally biased region" description="Basic and acidic residues" evidence="1">
    <location>
        <begin position="278"/>
        <end position="309"/>
    </location>
</feature>
<dbReference type="OrthoDB" id="8400810at2"/>
<dbReference type="Proteomes" id="UP000282515">
    <property type="component" value="Unassembled WGS sequence"/>
</dbReference>
<evidence type="ECO:0000313" key="3">
    <source>
        <dbReference type="Proteomes" id="UP000282515"/>
    </source>
</evidence>
<proteinExistence type="predicted"/>
<gene>
    <name evidence="2" type="ORF">D9V41_07530</name>
</gene>
<dbReference type="AlphaFoldDB" id="A0A3L8PLP5"/>
<feature type="region of interest" description="Disordered" evidence="1">
    <location>
        <begin position="184"/>
        <end position="212"/>
    </location>
</feature>
<dbReference type="EMBL" id="RDBF01000004">
    <property type="protein sequence ID" value="RLV56271.1"/>
    <property type="molecule type" value="Genomic_DNA"/>
</dbReference>
<dbReference type="InterPro" id="IPR027056">
    <property type="entry name" value="Gluconate_2DH_su3"/>
</dbReference>
<accession>A0A3L8PLP5</accession>
<dbReference type="RefSeq" id="WP_121793930.1">
    <property type="nucleotide sequence ID" value="NZ_RDBF01000004.1"/>
</dbReference>
<feature type="region of interest" description="Disordered" evidence="1">
    <location>
        <begin position="258"/>
        <end position="309"/>
    </location>
</feature>
<name>A0A3L8PLP5_9ACTN</name>
<dbReference type="InterPro" id="IPR006311">
    <property type="entry name" value="TAT_signal"/>
</dbReference>
<evidence type="ECO:0000313" key="2">
    <source>
        <dbReference type="EMBL" id="RLV56271.1"/>
    </source>
</evidence>
<dbReference type="PROSITE" id="PS51318">
    <property type="entry name" value="TAT"/>
    <property type="match status" value="1"/>
</dbReference>
<comment type="caution">
    <text evidence="2">The sequence shown here is derived from an EMBL/GenBank/DDBJ whole genome shotgun (WGS) entry which is preliminary data.</text>
</comment>
<dbReference type="Pfam" id="PF13618">
    <property type="entry name" value="Gluconate_2-dh3"/>
    <property type="match status" value="1"/>
</dbReference>
<organism evidence="2 3">
    <name type="scientific">Aeromicrobium phragmitis</name>
    <dbReference type="NCBI Taxonomy" id="2478914"/>
    <lineage>
        <taxon>Bacteria</taxon>
        <taxon>Bacillati</taxon>
        <taxon>Actinomycetota</taxon>
        <taxon>Actinomycetes</taxon>
        <taxon>Propionibacteriales</taxon>
        <taxon>Nocardioidaceae</taxon>
        <taxon>Aeromicrobium</taxon>
    </lineage>
</organism>
<evidence type="ECO:0000256" key="1">
    <source>
        <dbReference type="SAM" id="MobiDB-lite"/>
    </source>
</evidence>
<protein>
    <submittedName>
        <fullName evidence="2">Gluconate 2-dehydrogenase subunit 3 family protein</fullName>
    </submittedName>
</protein>
<reference evidence="2 3" key="1">
    <citation type="submission" date="2018-10" db="EMBL/GenBank/DDBJ databases">
        <title>Aeromicrobium sp. 9W16Y-2 whole genome shotgun sequence.</title>
        <authorList>
            <person name="Li F."/>
        </authorList>
    </citation>
    <scope>NUCLEOTIDE SEQUENCE [LARGE SCALE GENOMIC DNA]</scope>
    <source>
        <strain evidence="2 3">9W16Y-2</strain>
    </source>
</reference>